<dbReference type="EMBL" id="CAJVRM010000161">
    <property type="protein sequence ID" value="CAG8976044.1"/>
    <property type="molecule type" value="Genomic_DNA"/>
</dbReference>
<organism evidence="2 3">
    <name type="scientific">Hymenoscyphus albidus</name>
    <dbReference type="NCBI Taxonomy" id="595503"/>
    <lineage>
        <taxon>Eukaryota</taxon>
        <taxon>Fungi</taxon>
        <taxon>Dikarya</taxon>
        <taxon>Ascomycota</taxon>
        <taxon>Pezizomycotina</taxon>
        <taxon>Leotiomycetes</taxon>
        <taxon>Helotiales</taxon>
        <taxon>Helotiaceae</taxon>
        <taxon>Hymenoscyphus</taxon>
    </lineage>
</organism>
<name>A0A9N9LPG1_9HELO</name>
<protein>
    <recommendedName>
        <fullName evidence="1">BTB domain-containing protein</fullName>
    </recommendedName>
</protein>
<dbReference type="PROSITE" id="PS50097">
    <property type="entry name" value="BTB"/>
    <property type="match status" value="1"/>
</dbReference>
<dbReference type="InterPro" id="IPR000210">
    <property type="entry name" value="BTB/POZ_dom"/>
</dbReference>
<comment type="caution">
    <text evidence="2">The sequence shown here is derived from an EMBL/GenBank/DDBJ whole genome shotgun (WGS) entry which is preliminary data.</text>
</comment>
<dbReference type="Gene3D" id="3.30.710.10">
    <property type="entry name" value="Potassium Channel Kv1.1, Chain A"/>
    <property type="match status" value="1"/>
</dbReference>
<dbReference type="OrthoDB" id="1262810at2759"/>
<sequence length="203" mass="23171">MGCRFVIHPVVDLPALELDHDIGEALRGMRQSGDGLDITFQSEGKEIRAHRLVLGVISNKWKRQSYGHFPLEGIIQFSEDDPETFISYHTLSVMIDYAYGEKIDWTSMEVTEAEKYDIDAKAEKLNLLLDTCHGAEFWLFPNLKVIAETKILTSGRQLITVENVFVVLERAKEANAKALIKLCNDFIEQNRETVERAKKQSQE</sequence>
<keyword evidence="3" id="KW-1185">Reference proteome</keyword>
<dbReference type="AlphaFoldDB" id="A0A9N9LPG1"/>
<evidence type="ECO:0000313" key="3">
    <source>
        <dbReference type="Proteomes" id="UP000701801"/>
    </source>
</evidence>
<reference evidence="2" key="1">
    <citation type="submission" date="2021-07" db="EMBL/GenBank/DDBJ databases">
        <authorList>
            <person name="Durling M."/>
        </authorList>
    </citation>
    <scope>NUCLEOTIDE SEQUENCE</scope>
</reference>
<dbReference type="InterPro" id="IPR011333">
    <property type="entry name" value="SKP1/BTB/POZ_sf"/>
</dbReference>
<dbReference type="CDD" id="cd18186">
    <property type="entry name" value="BTB_POZ_ZBTB_KLHL-like"/>
    <property type="match status" value="1"/>
</dbReference>
<feature type="domain" description="BTB" evidence="1">
    <location>
        <begin position="36"/>
        <end position="107"/>
    </location>
</feature>
<accession>A0A9N9LPG1</accession>
<gene>
    <name evidence="2" type="ORF">HYALB_00010325</name>
</gene>
<evidence type="ECO:0000259" key="1">
    <source>
        <dbReference type="PROSITE" id="PS50097"/>
    </source>
</evidence>
<dbReference type="Proteomes" id="UP000701801">
    <property type="component" value="Unassembled WGS sequence"/>
</dbReference>
<evidence type="ECO:0000313" key="2">
    <source>
        <dbReference type="EMBL" id="CAG8976044.1"/>
    </source>
</evidence>
<dbReference type="Pfam" id="PF00651">
    <property type="entry name" value="BTB"/>
    <property type="match status" value="1"/>
</dbReference>
<proteinExistence type="predicted"/>
<dbReference type="SUPFAM" id="SSF54695">
    <property type="entry name" value="POZ domain"/>
    <property type="match status" value="1"/>
</dbReference>